<dbReference type="AlphaFoldDB" id="A0A967CAJ0"/>
<dbReference type="RefSeq" id="WP_167221512.1">
    <property type="nucleotide sequence ID" value="NZ_JAAQPH010000002.1"/>
</dbReference>
<dbReference type="InterPro" id="IPR009922">
    <property type="entry name" value="DUF1457"/>
</dbReference>
<reference evidence="1" key="1">
    <citation type="submission" date="2020-03" db="EMBL/GenBank/DDBJ databases">
        <title>Genome of Pelagibius litoralis DSM 21314T.</title>
        <authorList>
            <person name="Wang G."/>
        </authorList>
    </citation>
    <scope>NUCLEOTIDE SEQUENCE</scope>
    <source>
        <strain evidence="1">DSM 21314</strain>
    </source>
</reference>
<gene>
    <name evidence="1" type="ORF">HBA54_03815</name>
</gene>
<evidence type="ECO:0000313" key="2">
    <source>
        <dbReference type="Proteomes" id="UP000761264"/>
    </source>
</evidence>
<protein>
    <submittedName>
        <fullName evidence="1">PAS domain-containing protein</fullName>
    </submittedName>
</protein>
<comment type="caution">
    <text evidence="1">The sequence shown here is derived from an EMBL/GenBank/DDBJ whole genome shotgun (WGS) entry which is preliminary data.</text>
</comment>
<keyword evidence="2" id="KW-1185">Reference proteome</keyword>
<evidence type="ECO:0000313" key="1">
    <source>
        <dbReference type="EMBL" id="NIA67708.1"/>
    </source>
</evidence>
<name>A0A967CAJ0_9PROT</name>
<proteinExistence type="predicted"/>
<dbReference type="Gene3D" id="3.30.450.20">
    <property type="entry name" value="PAS domain"/>
    <property type="match status" value="1"/>
</dbReference>
<accession>A0A967CAJ0</accession>
<organism evidence="1 2">
    <name type="scientific">Pelagibius litoralis</name>
    <dbReference type="NCBI Taxonomy" id="374515"/>
    <lineage>
        <taxon>Bacteria</taxon>
        <taxon>Pseudomonadati</taxon>
        <taxon>Pseudomonadota</taxon>
        <taxon>Alphaproteobacteria</taxon>
        <taxon>Rhodospirillales</taxon>
        <taxon>Rhodovibrionaceae</taxon>
        <taxon>Pelagibius</taxon>
    </lineage>
</organism>
<dbReference type="EMBL" id="JAAQPH010000002">
    <property type="protein sequence ID" value="NIA67708.1"/>
    <property type="molecule type" value="Genomic_DNA"/>
</dbReference>
<dbReference type="Proteomes" id="UP000761264">
    <property type="component" value="Unassembled WGS sequence"/>
</dbReference>
<sequence>MDGSQATVISDPRLITLLNYWQSLKNGNPLPSRHGLDPALLPADLVPHFFLYDVTHQPLDYRMRLAGSMLCATVGYEMRGKTFDEIHPADKAAAIRREFDHAVHTGQPHYAERSARWLPDRELSYHRLLLPFADDGLIVDSLGGASLFDLDDRPLF</sequence>
<dbReference type="Pfam" id="PF07310">
    <property type="entry name" value="PAS_5"/>
    <property type="match status" value="1"/>
</dbReference>